<organism evidence="1">
    <name type="scientific">Gongylonema pulchrum</name>
    <dbReference type="NCBI Taxonomy" id="637853"/>
    <lineage>
        <taxon>Eukaryota</taxon>
        <taxon>Metazoa</taxon>
        <taxon>Ecdysozoa</taxon>
        <taxon>Nematoda</taxon>
        <taxon>Chromadorea</taxon>
        <taxon>Rhabditida</taxon>
        <taxon>Spirurina</taxon>
        <taxon>Spiruromorpha</taxon>
        <taxon>Spiruroidea</taxon>
        <taxon>Gongylonematidae</taxon>
        <taxon>Gongylonema</taxon>
    </lineage>
</organism>
<dbReference type="WBParaSite" id="GPUH_0000422501-mRNA-1">
    <property type="protein sequence ID" value="GPUH_0000422501-mRNA-1"/>
    <property type="gene ID" value="GPUH_0000422501"/>
</dbReference>
<dbReference type="GO" id="GO:0051965">
    <property type="term" value="P:positive regulation of synapse assembly"/>
    <property type="evidence" value="ECO:0007669"/>
    <property type="project" value="TreeGrafter"/>
</dbReference>
<dbReference type="CDD" id="cd11304">
    <property type="entry name" value="Cadherin_repeat"/>
    <property type="match status" value="1"/>
</dbReference>
<sequence length="196" mass="21473">LRNTRPLNYTQARSYILTVVAHDCGMRQSKSVLVTVNVREACVDGIRGISERISYMPDSGSVRIAPDAHIKTCAEAQSCTVESVKSVLTLQTDHLANGCDRDDFVLEAVQNKCGMDESTIALLTATDEEANDNKVIPDKYAFNGKSSSVIVPAEKVDGVIPLKFTLTFSMKHARGTKEEQGLKQTILCESDYSSMH</sequence>
<dbReference type="AlphaFoldDB" id="A0A183D677"/>
<reference evidence="1" key="1">
    <citation type="submission" date="2016-06" db="UniProtKB">
        <authorList>
            <consortium name="WormBaseParasite"/>
        </authorList>
    </citation>
    <scope>IDENTIFICATION</scope>
</reference>
<dbReference type="PANTHER" id="PTHR14139:SF2">
    <property type="entry name" value="CALSYNTENIN-1"/>
    <property type="match status" value="1"/>
</dbReference>
<protein>
    <submittedName>
        <fullName evidence="1">Integrin_alpha2 domain-containing protein</fullName>
    </submittedName>
</protein>
<dbReference type="PANTHER" id="PTHR14139">
    <property type="entry name" value="CALSYNTENIN"/>
    <property type="match status" value="1"/>
</dbReference>
<accession>A0A183D677</accession>
<evidence type="ECO:0000313" key="1">
    <source>
        <dbReference type="WBParaSite" id="GPUH_0000422501-mRNA-1"/>
    </source>
</evidence>
<proteinExistence type="predicted"/>
<name>A0A183D677_9BILA</name>
<dbReference type="GO" id="GO:0050806">
    <property type="term" value="P:positive regulation of synaptic transmission"/>
    <property type="evidence" value="ECO:0007669"/>
    <property type="project" value="TreeGrafter"/>
</dbReference>
<dbReference type="GO" id="GO:0045211">
    <property type="term" value="C:postsynaptic membrane"/>
    <property type="evidence" value="ECO:0007669"/>
    <property type="project" value="TreeGrafter"/>
</dbReference>
<dbReference type="GO" id="GO:0009986">
    <property type="term" value="C:cell surface"/>
    <property type="evidence" value="ECO:0007669"/>
    <property type="project" value="TreeGrafter"/>
</dbReference>